<evidence type="ECO:0000313" key="2">
    <source>
        <dbReference type="EMBL" id="SOV79001.1"/>
    </source>
</evidence>
<evidence type="ECO:0000313" key="1">
    <source>
        <dbReference type="EMBL" id="CDO64334.1"/>
    </source>
</evidence>
<reference evidence="2 4" key="3">
    <citation type="submission" date="2016-09" db="EMBL/GenBank/DDBJ databases">
        <authorList>
            <consortium name="Pathogen Informatics"/>
        </authorList>
    </citation>
    <scope>NUCLEOTIDE SEQUENCE [LARGE SCALE GENOMIC DNA]</scope>
</reference>
<sequence>MNDTDKFEDEFDIELMEEIGKQTISQFLEKMHYNEEKTNFWVSQILDTTLKELSKLNKPFKYVATCILMEKNGSPLTTSNVCLWDENCDGLCSVQMGNETLDCILCIYAIKT</sequence>
<accession>A0A060RXK7</accession>
<dbReference type="Proteomes" id="UP000240500">
    <property type="component" value="Chromosome 9"/>
</dbReference>
<keyword evidence="3" id="KW-1185">Reference proteome</keyword>
<dbReference type="Proteomes" id="UP000027581">
    <property type="component" value="Unassembled WGS sequence"/>
</dbReference>
<dbReference type="InterPro" id="IPR005334">
    <property type="entry name" value="Tctex-1-like"/>
</dbReference>
<dbReference type="OrthoDB" id="10059120at2759"/>
<dbReference type="AlphaFoldDB" id="A0A060RXK7"/>
<protein>
    <submittedName>
        <fullName evidence="1">Dynein light chain, putative</fullName>
    </submittedName>
</protein>
<proteinExistence type="predicted"/>
<reference evidence="1" key="2">
    <citation type="submission" date="2014-05" db="EMBL/GenBank/DDBJ databases">
        <title>The genome sequences of chimpanzee malaria parasites reveal the path to human adaptation.</title>
        <authorList>
            <person name="Otto T.D."/>
            <person name="Rayner J.C."/>
            <person name="Boehme U."/>
            <person name="Pain A."/>
            <person name="Spottiswoode N."/>
            <person name="Sanders M."/>
            <person name="Quail M."/>
            <person name="Ollomo B."/>
            <person name="Renaud F."/>
            <person name="Thomas A.W."/>
            <person name="Prugnolle F."/>
            <person name="Conway D.J."/>
            <person name="Newbold C."/>
            <person name="Berriman M."/>
        </authorList>
    </citation>
    <scope>NUCLEOTIDE SEQUENCE [LARGE SCALE GENOMIC DNA]</scope>
    <source>
        <strain evidence="1">CDC</strain>
    </source>
</reference>
<dbReference type="PANTHER" id="PTHR21255">
    <property type="entry name" value="T-COMPLEX-ASSOCIATED-TESTIS-EXPRESSED 1/ DYNEIN LIGHT CHAIN"/>
    <property type="match status" value="1"/>
</dbReference>
<dbReference type="PANTHER" id="PTHR21255:SF4">
    <property type="entry name" value="DYNEIN LIGHT CHAIN TCTEX-TYPE"/>
    <property type="match status" value="1"/>
</dbReference>
<dbReference type="Pfam" id="PF03645">
    <property type="entry name" value="Tctex-1"/>
    <property type="match status" value="1"/>
</dbReference>
<dbReference type="VEuPathDB" id="PlasmoDB:PRG01_0934900"/>
<dbReference type="CDD" id="cd21455">
    <property type="entry name" value="DLC-like_DYNLT1_DYNLT3"/>
    <property type="match status" value="1"/>
</dbReference>
<dbReference type="GO" id="GO:0005868">
    <property type="term" value="C:cytoplasmic dynein complex"/>
    <property type="evidence" value="ECO:0007669"/>
    <property type="project" value="TreeGrafter"/>
</dbReference>
<reference evidence="1" key="1">
    <citation type="submission" date="2014-01" db="EMBL/GenBank/DDBJ databases">
        <authorList>
            <person name="Aslett M."/>
        </authorList>
    </citation>
    <scope>NUCLEOTIDE SEQUENCE</scope>
    <source>
        <strain evidence="1">CDC</strain>
    </source>
</reference>
<dbReference type="EMBL" id="LT969572">
    <property type="protein sequence ID" value="SOV79001.1"/>
    <property type="molecule type" value="Genomic_DNA"/>
</dbReference>
<dbReference type="GO" id="GO:0045505">
    <property type="term" value="F:dynein intermediate chain binding"/>
    <property type="evidence" value="ECO:0007669"/>
    <property type="project" value="TreeGrafter"/>
</dbReference>
<evidence type="ECO:0000313" key="4">
    <source>
        <dbReference type="Proteomes" id="UP000240500"/>
    </source>
</evidence>
<dbReference type="InterPro" id="IPR038586">
    <property type="entry name" value="Tctex-1-like_sf"/>
</dbReference>
<evidence type="ECO:0000313" key="3">
    <source>
        <dbReference type="Proteomes" id="UP000027581"/>
    </source>
</evidence>
<dbReference type="VEuPathDB" id="PlasmoDB:PRCDC_0925500"/>
<dbReference type="Gene3D" id="3.30.1140.40">
    <property type="entry name" value="Tctex-1"/>
    <property type="match status" value="1"/>
</dbReference>
<dbReference type="SMR" id="A0A060RXK7"/>
<dbReference type="EMBL" id="HG810770">
    <property type="protein sequence ID" value="CDO64334.1"/>
    <property type="molecule type" value="Genomic_DNA"/>
</dbReference>
<gene>
    <name evidence="1" type="ORF">PRCDC_0925500</name>
    <name evidence="2" type="ORF">PRG01_0934900</name>
</gene>
<dbReference type="GO" id="GO:0005737">
    <property type="term" value="C:cytoplasm"/>
    <property type="evidence" value="ECO:0007669"/>
    <property type="project" value="TreeGrafter"/>
</dbReference>
<dbReference type="GO" id="GO:0007018">
    <property type="term" value="P:microtubule-based movement"/>
    <property type="evidence" value="ECO:0007669"/>
    <property type="project" value="TreeGrafter"/>
</dbReference>
<name>A0A060RXK7_PLARE</name>
<organism evidence="1 3">
    <name type="scientific">Plasmodium reichenowi</name>
    <dbReference type="NCBI Taxonomy" id="5854"/>
    <lineage>
        <taxon>Eukaryota</taxon>
        <taxon>Sar</taxon>
        <taxon>Alveolata</taxon>
        <taxon>Apicomplexa</taxon>
        <taxon>Aconoidasida</taxon>
        <taxon>Haemosporida</taxon>
        <taxon>Plasmodiidae</taxon>
        <taxon>Plasmodium</taxon>
        <taxon>Plasmodium (Laverania)</taxon>
    </lineage>
</organism>